<name>A0AAD7EVW6_9AGAR</name>
<feature type="region of interest" description="Disordered" evidence="1">
    <location>
        <begin position="1"/>
        <end position="25"/>
    </location>
</feature>
<comment type="caution">
    <text evidence="2">The sequence shown here is derived from an EMBL/GenBank/DDBJ whole genome shotgun (WGS) entry which is preliminary data.</text>
</comment>
<dbReference type="EMBL" id="JARIHO010000012">
    <property type="protein sequence ID" value="KAJ7352708.1"/>
    <property type="molecule type" value="Genomic_DNA"/>
</dbReference>
<protein>
    <submittedName>
        <fullName evidence="2">Uncharacterized protein</fullName>
    </submittedName>
</protein>
<evidence type="ECO:0000256" key="1">
    <source>
        <dbReference type="SAM" id="MobiDB-lite"/>
    </source>
</evidence>
<evidence type="ECO:0000313" key="2">
    <source>
        <dbReference type="EMBL" id="KAJ7352708.1"/>
    </source>
</evidence>
<accession>A0AAD7EVW6</accession>
<evidence type="ECO:0000313" key="3">
    <source>
        <dbReference type="Proteomes" id="UP001218218"/>
    </source>
</evidence>
<proteinExistence type="predicted"/>
<dbReference type="Proteomes" id="UP001218218">
    <property type="component" value="Unassembled WGS sequence"/>
</dbReference>
<reference evidence="2" key="1">
    <citation type="submission" date="2023-03" db="EMBL/GenBank/DDBJ databases">
        <title>Massive genome expansion in bonnet fungi (Mycena s.s.) driven by repeated elements and novel gene families across ecological guilds.</title>
        <authorList>
            <consortium name="Lawrence Berkeley National Laboratory"/>
            <person name="Harder C.B."/>
            <person name="Miyauchi S."/>
            <person name="Viragh M."/>
            <person name="Kuo A."/>
            <person name="Thoen E."/>
            <person name="Andreopoulos B."/>
            <person name="Lu D."/>
            <person name="Skrede I."/>
            <person name="Drula E."/>
            <person name="Henrissat B."/>
            <person name="Morin E."/>
            <person name="Kohler A."/>
            <person name="Barry K."/>
            <person name="LaButti K."/>
            <person name="Morin E."/>
            <person name="Salamov A."/>
            <person name="Lipzen A."/>
            <person name="Mereny Z."/>
            <person name="Hegedus B."/>
            <person name="Baldrian P."/>
            <person name="Stursova M."/>
            <person name="Weitz H."/>
            <person name="Taylor A."/>
            <person name="Grigoriev I.V."/>
            <person name="Nagy L.G."/>
            <person name="Martin F."/>
            <person name="Kauserud H."/>
        </authorList>
    </citation>
    <scope>NUCLEOTIDE SEQUENCE</scope>
    <source>
        <strain evidence="2">CBHHK002</strain>
    </source>
</reference>
<dbReference type="AlphaFoldDB" id="A0AAD7EVW6"/>
<sequence>MANCPLFGRRKKPTSPPLHSNISDVGMSIPRLLSPSPMNVTNTSTPTALQTALQKLICSVPADLVPVLGDLSALTKRIERTPANVHSLGDLTALLDSLRPTVTELLERNTNQGQTFVEDLKRELQSLTEDLEAAWSQDRLDKFFSAAAHTTSFEKHSLALVQIIADSAIVTAHEVLECLRETGGRKLHIDQSSPAIRGAGRMMSGDVAGDIENTFGFEYVLNNSAQEDSAMREATPIPAVRVAKAKGPSLIWIPTKPIESATFPAEQAGLAGLESKQAGKEGPARVQ</sequence>
<keyword evidence="3" id="KW-1185">Reference proteome</keyword>
<organism evidence="2 3">
    <name type="scientific">Mycena albidolilacea</name>
    <dbReference type="NCBI Taxonomy" id="1033008"/>
    <lineage>
        <taxon>Eukaryota</taxon>
        <taxon>Fungi</taxon>
        <taxon>Dikarya</taxon>
        <taxon>Basidiomycota</taxon>
        <taxon>Agaricomycotina</taxon>
        <taxon>Agaricomycetes</taxon>
        <taxon>Agaricomycetidae</taxon>
        <taxon>Agaricales</taxon>
        <taxon>Marasmiineae</taxon>
        <taxon>Mycenaceae</taxon>
        <taxon>Mycena</taxon>
    </lineage>
</organism>
<gene>
    <name evidence="2" type="ORF">DFH08DRAFT_1078316</name>
</gene>